<sequence length="580" mass="66542">MNFLAKKAAIYYTFPYKVGLCLPSGCNLDEIDQVVKTMANKLFLSADVTVKYCEIKEPAHYSLVHMIAVLVCSALFGITILSTAYEIYLKNKEKKCYGKREKVILTFSLISNFKALVSTKSSYERLESMHGILVFGIMVVALINTYLYPLFMMHTYHSLMSVYEMLRYPMGQIIMNNHVVVDTFLVVSGAWITYMALKLCHMQLEKFDFKLFILYKLWRIIPLYYFIILMSTLTSVMGSGPNFKEALKFSVENCNNYWWRNLLFINNFFDFDDMCLTHSWYISCDFQLYFSTLLVLLPLLKSQTMGLIITVVIVIASVVYTGFMTYLYDLIPGLDISYMDKDFRSESYLKVIANPLTHAGPYFLGVFVGYAVAVKKDIKIPKKYQILGWFIAVLCGAYTMLWTIVWRYYTPGLLETSIFAALQRTIWGAGVAWMLFCCCTGHGGFINLILSWKPWFPLSRLVLLVYLIQPVIEIVHIGSYKSPHEFSHFELVITSFGFLLLSGLLALIGSFLVESPVLAFEGVFFPTVKEALNIVPEKEHCNGKNVKKSVKYATNGDMEKNDFSIKKYDCMDNKAYEYSS</sequence>
<keyword evidence="1" id="KW-0472">Membrane</keyword>
<proteinExistence type="evidence at transcript level"/>
<keyword evidence="1" id="KW-0812">Transmembrane</keyword>
<keyword evidence="1" id="KW-1133">Transmembrane helix</keyword>
<feature type="transmembrane region" description="Helical" evidence="1">
    <location>
        <begin position="461"/>
        <end position="479"/>
    </location>
</feature>
<evidence type="ECO:0000259" key="2">
    <source>
        <dbReference type="Pfam" id="PF01757"/>
    </source>
</evidence>
<feature type="transmembrane region" description="Helical" evidence="1">
    <location>
        <begin position="426"/>
        <end position="449"/>
    </location>
</feature>
<dbReference type="InterPro" id="IPR002656">
    <property type="entry name" value="Acyl_transf_3_dom"/>
</dbReference>
<dbReference type="InterPro" id="IPR052728">
    <property type="entry name" value="O2_lipid_transport_reg"/>
</dbReference>
<dbReference type="GO" id="GO:0016747">
    <property type="term" value="F:acyltransferase activity, transferring groups other than amino-acyl groups"/>
    <property type="evidence" value="ECO:0007669"/>
    <property type="project" value="InterPro"/>
</dbReference>
<dbReference type="PANTHER" id="PTHR11161:SF0">
    <property type="entry name" value="O-ACYLTRANSFERASE LIKE PROTEIN"/>
    <property type="match status" value="1"/>
</dbReference>
<name>A0A2L2YM46_PARTP</name>
<feature type="transmembrane region" description="Helical" evidence="1">
    <location>
        <begin position="307"/>
        <end position="328"/>
    </location>
</feature>
<organism evidence="3">
    <name type="scientific">Parasteatoda tepidariorum</name>
    <name type="common">Common house spider</name>
    <name type="synonym">Achaearanea tepidariorum</name>
    <dbReference type="NCBI Taxonomy" id="114398"/>
    <lineage>
        <taxon>Eukaryota</taxon>
        <taxon>Metazoa</taxon>
        <taxon>Ecdysozoa</taxon>
        <taxon>Arthropoda</taxon>
        <taxon>Chelicerata</taxon>
        <taxon>Arachnida</taxon>
        <taxon>Araneae</taxon>
        <taxon>Araneomorphae</taxon>
        <taxon>Entelegynae</taxon>
        <taxon>Araneoidea</taxon>
        <taxon>Theridiidae</taxon>
        <taxon>Parasteatoda</taxon>
    </lineage>
</organism>
<evidence type="ECO:0000313" key="3">
    <source>
        <dbReference type="EMBL" id="LAA09047.1"/>
    </source>
</evidence>
<dbReference type="EMBL" id="IAAA01037882">
    <property type="protein sequence ID" value="LAA09047.1"/>
    <property type="molecule type" value="mRNA"/>
</dbReference>
<feature type="transmembrane region" description="Helical" evidence="1">
    <location>
        <begin position="132"/>
        <end position="153"/>
    </location>
</feature>
<dbReference type="Pfam" id="PF01757">
    <property type="entry name" value="Acyl_transf_3"/>
    <property type="match status" value="1"/>
</dbReference>
<dbReference type="AlphaFoldDB" id="A0A2L2YM46"/>
<feature type="transmembrane region" description="Helical" evidence="1">
    <location>
        <begin position="63"/>
        <end position="85"/>
    </location>
</feature>
<feature type="transmembrane region" description="Helical" evidence="1">
    <location>
        <begin position="217"/>
        <end position="237"/>
    </location>
</feature>
<feature type="transmembrane region" description="Helical" evidence="1">
    <location>
        <begin position="348"/>
        <end position="374"/>
    </location>
</feature>
<feature type="transmembrane region" description="Helical" evidence="1">
    <location>
        <begin position="491"/>
        <end position="513"/>
    </location>
</feature>
<dbReference type="OrthoDB" id="6430164at2759"/>
<evidence type="ECO:0000256" key="1">
    <source>
        <dbReference type="SAM" id="Phobius"/>
    </source>
</evidence>
<feature type="transmembrane region" description="Helical" evidence="1">
    <location>
        <begin position="386"/>
        <end position="406"/>
    </location>
</feature>
<dbReference type="PANTHER" id="PTHR11161">
    <property type="entry name" value="O-ACYLTRANSFERASE"/>
    <property type="match status" value="1"/>
</dbReference>
<reference evidence="3" key="1">
    <citation type="journal article" date="2016" name="Mol. Ecol. Resour.">
        <title>Evaluation of the impact of RNA preservation methods of spiders for de novo transcriptome assembly.</title>
        <authorList>
            <person name="Kono N."/>
            <person name="Nakamura H."/>
            <person name="Ito Y."/>
            <person name="Tomita M."/>
            <person name="Arakawa K."/>
        </authorList>
    </citation>
    <scope>NUCLEOTIDE SEQUENCE</scope>
    <source>
        <tissue evidence="3">Whole body</tissue>
    </source>
</reference>
<feature type="transmembrane region" description="Helical" evidence="1">
    <location>
        <begin position="280"/>
        <end position="300"/>
    </location>
</feature>
<feature type="domain" description="Acyltransferase 3" evidence="2">
    <location>
        <begin position="163"/>
        <end position="513"/>
    </location>
</feature>
<protein>
    <submittedName>
        <fullName evidence="3">Nose resistant to fluoxetine protein 6</fullName>
    </submittedName>
</protein>
<accession>A0A2L2YM46</accession>
<feature type="transmembrane region" description="Helical" evidence="1">
    <location>
        <begin position="173"/>
        <end position="197"/>
    </location>
</feature>